<dbReference type="Pfam" id="PF07690">
    <property type="entry name" value="MFS_1"/>
    <property type="match status" value="1"/>
</dbReference>
<comment type="similarity">
    <text evidence="6">Belongs to the major facilitator superfamily. Allantoate permease family.</text>
</comment>
<dbReference type="STRING" id="106004.A0A1Y2FYQ7"/>
<keyword evidence="4 8" id="KW-1133">Transmembrane helix</keyword>
<keyword evidence="2" id="KW-0813">Transport</keyword>
<feature type="region of interest" description="Disordered" evidence="7">
    <location>
        <begin position="487"/>
        <end position="517"/>
    </location>
</feature>
<keyword evidence="3 8" id="KW-0812">Transmembrane</keyword>
<dbReference type="Gene3D" id="1.20.1250.20">
    <property type="entry name" value="MFS general substrate transporter like domains"/>
    <property type="match status" value="1"/>
</dbReference>
<dbReference type="InterPro" id="IPR036259">
    <property type="entry name" value="MFS_trans_sf"/>
</dbReference>
<dbReference type="GO" id="GO:0022857">
    <property type="term" value="F:transmembrane transporter activity"/>
    <property type="evidence" value="ECO:0007669"/>
    <property type="project" value="InterPro"/>
</dbReference>
<dbReference type="FunFam" id="1.20.1250.20:FF:000065">
    <property type="entry name" value="Putative MFS pantothenate transporter"/>
    <property type="match status" value="1"/>
</dbReference>
<evidence type="ECO:0000256" key="4">
    <source>
        <dbReference type="ARBA" id="ARBA00022989"/>
    </source>
</evidence>
<dbReference type="OrthoDB" id="3639251at2759"/>
<gene>
    <name evidence="9" type="ORF">BCR35DRAFT_329922</name>
</gene>
<evidence type="ECO:0000256" key="7">
    <source>
        <dbReference type="SAM" id="MobiDB-lite"/>
    </source>
</evidence>
<feature type="transmembrane region" description="Helical" evidence="8">
    <location>
        <begin position="49"/>
        <end position="66"/>
    </location>
</feature>
<dbReference type="PANTHER" id="PTHR43791">
    <property type="entry name" value="PERMEASE-RELATED"/>
    <property type="match status" value="1"/>
</dbReference>
<evidence type="ECO:0000313" key="10">
    <source>
        <dbReference type="Proteomes" id="UP000193467"/>
    </source>
</evidence>
<evidence type="ECO:0000313" key="9">
    <source>
        <dbReference type="EMBL" id="ORY88682.1"/>
    </source>
</evidence>
<protein>
    <submittedName>
        <fullName evidence="9">Vitamin H transporter</fullName>
    </submittedName>
</protein>
<comment type="subcellular location">
    <subcellularLocation>
        <location evidence="1">Membrane</location>
        <topology evidence="1">Multi-pass membrane protein</topology>
    </subcellularLocation>
</comment>
<evidence type="ECO:0000256" key="6">
    <source>
        <dbReference type="ARBA" id="ARBA00037968"/>
    </source>
</evidence>
<evidence type="ECO:0000256" key="3">
    <source>
        <dbReference type="ARBA" id="ARBA00022692"/>
    </source>
</evidence>
<feature type="transmembrane region" description="Helical" evidence="8">
    <location>
        <begin position="123"/>
        <end position="141"/>
    </location>
</feature>
<comment type="caution">
    <text evidence="9">The sequence shown here is derived from an EMBL/GenBank/DDBJ whole genome shotgun (WGS) entry which is preliminary data.</text>
</comment>
<evidence type="ECO:0000256" key="1">
    <source>
        <dbReference type="ARBA" id="ARBA00004141"/>
    </source>
</evidence>
<dbReference type="Proteomes" id="UP000193467">
    <property type="component" value="Unassembled WGS sequence"/>
</dbReference>
<reference evidence="9 10" key="1">
    <citation type="submission" date="2016-07" db="EMBL/GenBank/DDBJ databases">
        <title>Pervasive Adenine N6-methylation of Active Genes in Fungi.</title>
        <authorList>
            <consortium name="DOE Joint Genome Institute"/>
            <person name="Mondo S.J."/>
            <person name="Dannebaum R.O."/>
            <person name="Kuo R.C."/>
            <person name="Labutti K."/>
            <person name="Haridas S."/>
            <person name="Kuo A."/>
            <person name="Salamov A."/>
            <person name="Ahrendt S.R."/>
            <person name="Lipzen A."/>
            <person name="Sullivan W."/>
            <person name="Andreopoulos W.B."/>
            <person name="Clum A."/>
            <person name="Lindquist E."/>
            <person name="Daum C."/>
            <person name="Ramamoorthy G.K."/>
            <person name="Gryganskyi A."/>
            <person name="Culley D."/>
            <person name="Magnuson J.K."/>
            <person name="James T.Y."/>
            <person name="O'Malley M.A."/>
            <person name="Stajich J.E."/>
            <person name="Spatafora J.W."/>
            <person name="Visel A."/>
            <person name="Grigoriev I.V."/>
        </authorList>
    </citation>
    <scope>NUCLEOTIDE SEQUENCE [LARGE SCALE GENOMIC DNA]</scope>
    <source>
        <strain evidence="9 10">62-1032</strain>
    </source>
</reference>
<keyword evidence="5 8" id="KW-0472">Membrane</keyword>
<feature type="transmembrane region" description="Helical" evidence="8">
    <location>
        <begin position="447"/>
        <end position="468"/>
    </location>
</feature>
<feature type="transmembrane region" description="Helical" evidence="8">
    <location>
        <begin position="95"/>
        <end position="116"/>
    </location>
</feature>
<accession>A0A1Y2FYQ7</accession>
<dbReference type="InParanoid" id="A0A1Y2FYQ7"/>
<sequence length="517" mass="57730">MSEKLKEEGLAAVSSSVEPLKAPQQLIDEEDRHWYQWFSKYDTPAERRLIIKLDLLIVLFSVAVYWCKYLDQSNISNAYVSGMSDELGFHGNELVQFQTVYIVGAAVMQLPFIWIFVKVPMNVVVPTLDIGWGIMTLLQYRTTSYGEMIAYRFLVGCFEAAFFPAVHWVLGSWYRKDEIARRGGIFYLGLYLGTLTSGLLQSATLRGLDGHLGLAAWRWMFIINAIISIPLGLAGYLLWPGTPDKCHSFFISKEEIQLAKDRLARVGHTSEVLAFTLQDFKDVLKGWKVYVLTFWDILFWNCGPNSSAYLLWLKHTYPTNLPKVNDLSVTASALGIPFTIITNFSADLLRSPRLAITGCNTFLLIGILILASGTGNTAALFVGYNLLAWTNAQSSSLYGWSNAILRRNPKERVIVLIVMNTIAQASTAFIGLLTYPTVEAPRFKKGFIFSAVITFSQICFTQVVSWYAKRDDARYALADQQLAASVGNTAESSASSFKEPLDAEEAGRAVPANELRG</sequence>
<dbReference type="AlphaFoldDB" id="A0A1Y2FYQ7"/>
<keyword evidence="10" id="KW-1185">Reference proteome</keyword>
<feature type="transmembrane region" description="Helical" evidence="8">
    <location>
        <begin position="413"/>
        <end position="435"/>
    </location>
</feature>
<name>A0A1Y2FYQ7_9BASI</name>
<organism evidence="9 10">
    <name type="scientific">Leucosporidium creatinivorum</name>
    <dbReference type="NCBI Taxonomy" id="106004"/>
    <lineage>
        <taxon>Eukaryota</taxon>
        <taxon>Fungi</taxon>
        <taxon>Dikarya</taxon>
        <taxon>Basidiomycota</taxon>
        <taxon>Pucciniomycotina</taxon>
        <taxon>Microbotryomycetes</taxon>
        <taxon>Leucosporidiales</taxon>
        <taxon>Leucosporidium</taxon>
    </lineage>
</organism>
<dbReference type="EMBL" id="MCGR01000009">
    <property type="protein sequence ID" value="ORY88682.1"/>
    <property type="molecule type" value="Genomic_DNA"/>
</dbReference>
<feature type="transmembrane region" description="Helical" evidence="8">
    <location>
        <begin position="354"/>
        <end position="372"/>
    </location>
</feature>
<evidence type="ECO:0000256" key="8">
    <source>
        <dbReference type="SAM" id="Phobius"/>
    </source>
</evidence>
<dbReference type="PANTHER" id="PTHR43791:SF15">
    <property type="entry name" value="TRANSPORTER SEO1-RELATED"/>
    <property type="match status" value="1"/>
</dbReference>
<dbReference type="GO" id="GO:0016020">
    <property type="term" value="C:membrane"/>
    <property type="evidence" value="ECO:0007669"/>
    <property type="project" value="UniProtKB-SubCell"/>
</dbReference>
<feature type="transmembrane region" description="Helical" evidence="8">
    <location>
        <begin position="216"/>
        <end position="239"/>
    </location>
</feature>
<evidence type="ECO:0000256" key="5">
    <source>
        <dbReference type="ARBA" id="ARBA00023136"/>
    </source>
</evidence>
<evidence type="ECO:0000256" key="2">
    <source>
        <dbReference type="ARBA" id="ARBA00022448"/>
    </source>
</evidence>
<feature type="compositionally biased region" description="Polar residues" evidence="7">
    <location>
        <begin position="487"/>
        <end position="496"/>
    </location>
</feature>
<dbReference type="SUPFAM" id="SSF103473">
    <property type="entry name" value="MFS general substrate transporter"/>
    <property type="match status" value="1"/>
</dbReference>
<proteinExistence type="inferred from homology"/>
<feature type="transmembrane region" description="Helical" evidence="8">
    <location>
        <begin position="185"/>
        <end position="204"/>
    </location>
</feature>
<feature type="transmembrane region" description="Helical" evidence="8">
    <location>
        <begin position="153"/>
        <end position="173"/>
    </location>
</feature>
<dbReference type="InterPro" id="IPR011701">
    <property type="entry name" value="MFS"/>
</dbReference>